<evidence type="ECO:0000313" key="2">
    <source>
        <dbReference type="Proteomes" id="UP000475532"/>
    </source>
</evidence>
<name>A0A6L9Q7J5_9ACTN</name>
<organism evidence="1 2">
    <name type="scientific">Actinomadura bangladeshensis</name>
    <dbReference type="NCBI Taxonomy" id="453573"/>
    <lineage>
        <taxon>Bacteria</taxon>
        <taxon>Bacillati</taxon>
        <taxon>Actinomycetota</taxon>
        <taxon>Actinomycetes</taxon>
        <taxon>Streptosporangiales</taxon>
        <taxon>Thermomonosporaceae</taxon>
        <taxon>Actinomadura</taxon>
    </lineage>
</organism>
<sequence>MTEGQNPERLTIPDGNVHSAESIPVEVIQHGRQYLAAVPEYGPTLERSWAAGQRK</sequence>
<comment type="caution">
    <text evidence="1">The sequence shown here is derived from an EMBL/GenBank/DDBJ whole genome shotgun (WGS) entry which is preliminary data.</text>
</comment>
<gene>
    <name evidence="1" type="ORF">G3I70_01025</name>
</gene>
<dbReference type="EMBL" id="JAAGLI010000024">
    <property type="protein sequence ID" value="NEA21086.1"/>
    <property type="molecule type" value="Genomic_DNA"/>
</dbReference>
<dbReference type="AlphaFoldDB" id="A0A6L9Q7J5"/>
<evidence type="ECO:0000313" key="1">
    <source>
        <dbReference type="EMBL" id="NEA21086.1"/>
    </source>
</evidence>
<protein>
    <submittedName>
        <fullName evidence="1">Uncharacterized protein</fullName>
    </submittedName>
</protein>
<reference evidence="1 2" key="1">
    <citation type="submission" date="2020-01" db="EMBL/GenBank/DDBJ databases">
        <title>Insect and environment-associated Actinomycetes.</title>
        <authorList>
            <person name="Currrie C."/>
            <person name="Chevrette M."/>
            <person name="Carlson C."/>
            <person name="Stubbendieck R."/>
            <person name="Wendt-Pienkowski E."/>
        </authorList>
    </citation>
    <scope>NUCLEOTIDE SEQUENCE [LARGE SCALE GENOMIC DNA]</scope>
    <source>
        <strain evidence="1 2">SID10258</strain>
    </source>
</reference>
<proteinExistence type="predicted"/>
<dbReference type="RefSeq" id="WP_163052764.1">
    <property type="nucleotide sequence ID" value="NZ_JAAGLI010000024.1"/>
</dbReference>
<dbReference type="Proteomes" id="UP000475532">
    <property type="component" value="Unassembled WGS sequence"/>
</dbReference>
<accession>A0A6L9Q7J5</accession>